<proteinExistence type="inferred from homology"/>
<keyword evidence="2" id="KW-0378">Hydrolase</keyword>
<evidence type="ECO:0000259" key="4">
    <source>
        <dbReference type="Pfam" id="PF07859"/>
    </source>
</evidence>
<dbReference type="Pfam" id="PF07859">
    <property type="entry name" value="Abhydrolase_3"/>
    <property type="match status" value="1"/>
</dbReference>
<name>A0A7Z1DW01_9GAMM</name>
<dbReference type="SUPFAM" id="SSF53474">
    <property type="entry name" value="alpha/beta-Hydrolases"/>
    <property type="match status" value="1"/>
</dbReference>
<gene>
    <name evidence="5" type="ORF">B9Q17_09480</name>
</gene>
<organism evidence="5 6">
    <name type="scientific">Marinobacter vinifirmus</name>
    <dbReference type="NCBI Taxonomy" id="355591"/>
    <lineage>
        <taxon>Bacteria</taxon>
        <taxon>Pseudomonadati</taxon>
        <taxon>Pseudomonadota</taxon>
        <taxon>Gammaproteobacteria</taxon>
        <taxon>Pseudomonadales</taxon>
        <taxon>Marinobacteraceae</taxon>
        <taxon>Marinobacter</taxon>
    </lineage>
</organism>
<dbReference type="PANTHER" id="PTHR48081:SF8">
    <property type="entry name" value="ALPHA_BETA HYDROLASE FOLD-3 DOMAIN-CONTAINING PROTEIN-RELATED"/>
    <property type="match status" value="1"/>
</dbReference>
<comment type="caution">
    <text evidence="5">The sequence shown here is derived from an EMBL/GenBank/DDBJ whole genome shotgun (WGS) entry which is preliminary data.</text>
</comment>
<dbReference type="PROSITE" id="PS01174">
    <property type="entry name" value="LIPASE_GDXG_SER"/>
    <property type="match status" value="1"/>
</dbReference>
<dbReference type="GO" id="GO:0016787">
    <property type="term" value="F:hydrolase activity"/>
    <property type="evidence" value="ECO:0007669"/>
    <property type="project" value="UniProtKB-KW"/>
</dbReference>
<keyword evidence="6" id="KW-1185">Reference proteome</keyword>
<dbReference type="RefSeq" id="WP_094624487.1">
    <property type="nucleotide sequence ID" value="NZ_NEFY01000003.1"/>
</dbReference>
<feature type="active site" evidence="3">
    <location>
        <position position="156"/>
    </location>
</feature>
<dbReference type="AlphaFoldDB" id="A0A7Z1DW01"/>
<evidence type="ECO:0000256" key="3">
    <source>
        <dbReference type="PROSITE-ProRule" id="PRU10038"/>
    </source>
</evidence>
<protein>
    <submittedName>
        <fullName evidence="5">Esterase</fullName>
    </submittedName>
</protein>
<dbReference type="InterPro" id="IPR033140">
    <property type="entry name" value="Lipase_GDXG_put_SER_AS"/>
</dbReference>
<dbReference type="Proteomes" id="UP000216984">
    <property type="component" value="Unassembled WGS sequence"/>
</dbReference>
<evidence type="ECO:0000313" key="6">
    <source>
        <dbReference type="Proteomes" id="UP000216984"/>
    </source>
</evidence>
<dbReference type="EMBL" id="NEFY01000003">
    <property type="protein sequence ID" value="OZC37004.1"/>
    <property type="molecule type" value="Genomic_DNA"/>
</dbReference>
<feature type="domain" description="Alpha/beta hydrolase fold-3" evidence="4">
    <location>
        <begin position="77"/>
        <end position="284"/>
    </location>
</feature>
<reference evidence="5 6" key="1">
    <citation type="submission" date="2017-06" db="EMBL/GenBank/DDBJ databases">
        <title>Draft genome sequence of the halophilic bacterium Marinobacter vinifirmus FB1.</title>
        <authorList>
            <person name="Stepanov V.G."/>
            <person name="Roberts D.J."/>
            <person name="Fox G.E."/>
        </authorList>
    </citation>
    <scope>NUCLEOTIDE SEQUENCE [LARGE SCALE GENOMIC DNA]</scope>
    <source>
        <strain evidence="5 6">FB1</strain>
    </source>
</reference>
<evidence type="ECO:0000313" key="5">
    <source>
        <dbReference type="EMBL" id="OZC37004.1"/>
    </source>
</evidence>
<dbReference type="FunFam" id="3.40.50.1820:FF:000089">
    <property type="entry name" value="Alpha/beta hydrolase"/>
    <property type="match status" value="1"/>
</dbReference>
<dbReference type="InterPro" id="IPR029058">
    <property type="entry name" value="AB_hydrolase_fold"/>
</dbReference>
<accession>A0A7Z1DW01</accession>
<dbReference type="InterPro" id="IPR013094">
    <property type="entry name" value="AB_hydrolase_3"/>
</dbReference>
<dbReference type="Gene3D" id="3.40.50.1820">
    <property type="entry name" value="alpha/beta hydrolase"/>
    <property type="match status" value="1"/>
</dbReference>
<dbReference type="InterPro" id="IPR050300">
    <property type="entry name" value="GDXG_lipolytic_enzyme"/>
</dbReference>
<evidence type="ECO:0000256" key="2">
    <source>
        <dbReference type="ARBA" id="ARBA00022801"/>
    </source>
</evidence>
<evidence type="ECO:0000256" key="1">
    <source>
        <dbReference type="ARBA" id="ARBA00010515"/>
    </source>
</evidence>
<comment type="similarity">
    <text evidence="1">Belongs to the 'GDXG' lipolytic enzyme family.</text>
</comment>
<dbReference type="PANTHER" id="PTHR48081">
    <property type="entry name" value="AB HYDROLASE SUPERFAMILY PROTEIN C4A8.06C"/>
    <property type="match status" value="1"/>
</dbReference>
<sequence length="316" mass="34124">MALDHASRQFLQQLSDQEAPAFHSLSAPDARAFFSTLREIIGEGPKVHHSDEFSIPSGEATITLRVLTPSPTPDGIIVYFHGGGWVVGDLDDYDTLGRFIATESNCAVVLVDYRLAPEYPFPAAINDAWAATQWVANNASRIVGSRDLPLIVAGDSAGGNLAAVVARKARDAGRPALAQQVLIYPVTQPDLTTAGYQDRENQGLLNQADMVWFWNSYVPEIGERQHPDASPLLAEDLSGLPPAVVVTAEHDVLSDEGTAYANRLKQAGVPVSHRQFDGQIHGFFTILNALPESTTARQFVVGEIRRAVQNASTSSV</sequence>